<dbReference type="PANTHER" id="PTHR20208">
    <property type="entry name" value="STRUCTURE-SPECIFIC ENDONUCLEASE SUBUNIT SLX1"/>
    <property type="match status" value="1"/>
</dbReference>
<organism evidence="2 3">
    <name type="scientific">Dioscorea zingiberensis</name>
    <dbReference type="NCBI Taxonomy" id="325984"/>
    <lineage>
        <taxon>Eukaryota</taxon>
        <taxon>Viridiplantae</taxon>
        <taxon>Streptophyta</taxon>
        <taxon>Embryophyta</taxon>
        <taxon>Tracheophyta</taxon>
        <taxon>Spermatophyta</taxon>
        <taxon>Magnoliopsida</taxon>
        <taxon>Liliopsida</taxon>
        <taxon>Dioscoreales</taxon>
        <taxon>Dioscoreaceae</taxon>
        <taxon>Dioscorea</taxon>
    </lineage>
</organism>
<reference evidence="2" key="2">
    <citation type="journal article" date="2022" name="Hortic Res">
        <title>The genome of Dioscorea zingiberensis sheds light on the biosynthesis, origin and evolution of the medicinally important diosgenin saponins.</title>
        <authorList>
            <person name="Li Y."/>
            <person name="Tan C."/>
            <person name="Li Z."/>
            <person name="Guo J."/>
            <person name="Li S."/>
            <person name="Chen X."/>
            <person name="Wang C."/>
            <person name="Dai X."/>
            <person name="Yang H."/>
            <person name="Song W."/>
            <person name="Hou L."/>
            <person name="Xu J."/>
            <person name="Tong Z."/>
            <person name="Xu A."/>
            <person name="Yuan X."/>
            <person name="Wang W."/>
            <person name="Yang Q."/>
            <person name="Chen L."/>
            <person name="Sun Z."/>
            <person name="Wang K."/>
            <person name="Pan B."/>
            <person name="Chen J."/>
            <person name="Bao Y."/>
            <person name="Liu F."/>
            <person name="Qi X."/>
            <person name="Gang D.R."/>
            <person name="Wen J."/>
            <person name="Li J."/>
        </authorList>
    </citation>
    <scope>NUCLEOTIDE SEQUENCE</scope>
    <source>
        <strain evidence="2">Dzin_1.0</strain>
    </source>
</reference>
<dbReference type="InterPro" id="IPR050381">
    <property type="entry name" value="SLX1_endonuclease"/>
</dbReference>
<evidence type="ECO:0000313" key="2">
    <source>
        <dbReference type="EMBL" id="KAJ0975614.1"/>
    </source>
</evidence>
<dbReference type="AlphaFoldDB" id="A0A9D5CM99"/>
<dbReference type="OrthoDB" id="24645at2759"/>
<evidence type="ECO:0000256" key="1">
    <source>
        <dbReference type="SAM" id="MobiDB-lite"/>
    </source>
</evidence>
<name>A0A9D5CM99_9LILI</name>
<dbReference type="Proteomes" id="UP001085076">
    <property type="component" value="Miscellaneous, Linkage group lg04"/>
</dbReference>
<dbReference type="PANTHER" id="PTHR20208:SF13">
    <property type="entry name" value="STRUCTURE-SPECIFIC ENDONUCLEASE SUBUNIT SLX1"/>
    <property type="match status" value="1"/>
</dbReference>
<sequence length="142" mass="15822">MADLRTSESGLHRRSKISSEKKMANCRRDSNLARTGAQFHPNPFPAPHPALCVVRLSDRLFPVSPDLCRRYHQLRPPTSSGARLLVFRKLELPLDFEAYPTSVIVMSSLSLKQHNGELKGGAKASSAGRPWTLACIIRGFRN</sequence>
<proteinExistence type="predicted"/>
<reference evidence="2" key="1">
    <citation type="submission" date="2021-03" db="EMBL/GenBank/DDBJ databases">
        <authorList>
            <person name="Li Z."/>
            <person name="Yang C."/>
        </authorList>
    </citation>
    <scope>NUCLEOTIDE SEQUENCE</scope>
    <source>
        <strain evidence="2">Dzin_1.0</strain>
        <tissue evidence="2">Leaf</tissue>
    </source>
</reference>
<accession>A0A9D5CM99</accession>
<gene>
    <name evidence="2" type="ORF">J5N97_017579</name>
</gene>
<feature type="region of interest" description="Disordered" evidence="1">
    <location>
        <begin position="1"/>
        <end position="24"/>
    </location>
</feature>
<comment type="caution">
    <text evidence="2">The sequence shown here is derived from an EMBL/GenBank/DDBJ whole genome shotgun (WGS) entry which is preliminary data.</text>
</comment>
<keyword evidence="3" id="KW-1185">Reference proteome</keyword>
<protein>
    <submittedName>
        <fullName evidence="2">Uncharacterized protein</fullName>
    </submittedName>
</protein>
<dbReference type="EMBL" id="JAGGNH010000004">
    <property type="protein sequence ID" value="KAJ0975614.1"/>
    <property type="molecule type" value="Genomic_DNA"/>
</dbReference>
<evidence type="ECO:0000313" key="3">
    <source>
        <dbReference type="Proteomes" id="UP001085076"/>
    </source>
</evidence>